<sequence>MFESVLGYVAGGTAVGVLARLLRPGADPVGWILTILLGIAGALLGGYLSRHFGVHHRALVWASALASAALLLMLFELLRDRRA</sequence>
<dbReference type="GO" id="GO:0005886">
    <property type="term" value="C:plasma membrane"/>
    <property type="evidence" value="ECO:0007669"/>
    <property type="project" value="UniProtKB-SubCell"/>
</dbReference>
<feature type="transmembrane region" description="Helical" evidence="7">
    <location>
        <begin position="29"/>
        <end position="48"/>
    </location>
</feature>
<feature type="transmembrane region" description="Helical" evidence="7">
    <location>
        <begin position="60"/>
        <end position="78"/>
    </location>
</feature>
<dbReference type="InterPro" id="IPR007341">
    <property type="entry name" value="Transgly_assoc"/>
</dbReference>
<keyword evidence="4 7" id="KW-0812">Transmembrane</keyword>
<evidence type="ECO:0000256" key="1">
    <source>
        <dbReference type="ARBA" id="ARBA00004651"/>
    </source>
</evidence>
<evidence type="ECO:0000256" key="6">
    <source>
        <dbReference type="ARBA" id="ARBA00023136"/>
    </source>
</evidence>
<feature type="transmembrane region" description="Helical" evidence="7">
    <location>
        <begin position="6"/>
        <end position="22"/>
    </location>
</feature>
<evidence type="ECO:0008006" key="10">
    <source>
        <dbReference type="Google" id="ProtNLM"/>
    </source>
</evidence>
<dbReference type="AlphaFoldDB" id="A0A918YZP2"/>
<dbReference type="Pfam" id="PF04226">
    <property type="entry name" value="Transgly_assoc"/>
    <property type="match status" value="1"/>
</dbReference>
<dbReference type="PANTHER" id="PTHR33884:SF3">
    <property type="entry name" value="UPF0410 PROTEIN YMGE"/>
    <property type="match status" value="1"/>
</dbReference>
<reference evidence="8" key="2">
    <citation type="submission" date="2020-09" db="EMBL/GenBank/DDBJ databases">
        <authorList>
            <person name="Sun Q."/>
            <person name="Kim S."/>
        </authorList>
    </citation>
    <scope>NUCLEOTIDE SEQUENCE</scope>
    <source>
        <strain evidence="8">KCTC 32020</strain>
    </source>
</reference>
<organism evidence="8 9">
    <name type="scientific">Vulcaniibacterium thermophilum</name>
    <dbReference type="NCBI Taxonomy" id="1169913"/>
    <lineage>
        <taxon>Bacteria</taxon>
        <taxon>Pseudomonadati</taxon>
        <taxon>Pseudomonadota</taxon>
        <taxon>Gammaproteobacteria</taxon>
        <taxon>Lysobacterales</taxon>
        <taxon>Lysobacteraceae</taxon>
        <taxon>Vulcaniibacterium</taxon>
    </lineage>
</organism>
<proteinExistence type="inferred from homology"/>
<evidence type="ECO:0000256" key="4">
    <source>
        <dbReference type="ARBA" id="ARBA00022692"/>
    </source>
</evidence>
<reference evidence="8" key="1">
    <citation type="journal article" date="2014" name="Int. J. Syst. Evol. Microbiol.">
        <title>Complete genome sequence of Corynebacterium casei LMG S-19264T (=DSM 44701T), isolated from a smear-ripened cheese.</title>
        <authorList>
            <consortium name="US DOE Joint Genome Institute (JGI-PGF)"/>
            <person name="Walter F."/>
            <person name="Albersmeier A."/>
            <person name="Kalinowski J."/>
            <person name="Ruckert C."/>
        </authorList>
    </citation>
    <scope>NUCLEOTIDE SEQUENCE</scope>
    <source>
        <strain evidence="8">KCTC 32020</strain>
    </source>
</reference>
<keyword evidence="5 7" id="KW-1133">Transmembrane helix</keyword>
<dbReference type="Proteomes" id="UP000636453">
    <property type="component" value="Unassembled WGS sequence"/>
</dbReference>
<comment type="subcellular location">
    <subcellularLocation>
        <location evidence="1">Cell membrane</location>
        <topology evidence="1">Multi-pass membrane protein</topology>
    </subcellularLocation>
</comment>
<comment type="caution">
    <text evidence="8">The sequence shown here is derived from an EMBL/GenBank/DDBJ whole genome shotgun (WGS) entry which is preliminary data.</text>
</comment>
<dbReference type="EMBL" id="BNCF01000004">
    <property type="protein sequence ID" value="GHE29560.1"/>
    <property type="molecule type" value="Genomic_DNA"/>
</dbReference>
<keyword evidence="9" id="KW-1185">Reference proteome</keyword>
<evidence type="ECO:0000256" key="3">
    <source>
        <dbReference type="ARBA" id="ARBA00022475"/>
    </source>
</evidence>
<keyword evidence="6 7" id="KW-0472">Membrane</keyword>
<evidence type="ECO:0000256" key="2">
    <source>
        <dbReference type="ARBA" id="ARBA00011006"/>
    </source>
</evidence>
<keyword evidence="3" id="KW-1003">Cell membrane</keyword>
<evidence type="ECO:0000256" key="5">
    <source>
        <dbReference type="ARBA" id="ARBA00022989"/>
    </source>
</evidence>
<dbReference type="RefSeq" id="WP_146474566.1">
    <property type="nucleotide sequence ID" value="NZ_BNCF01000004.1"/>
</dbReference>
<protein>
    <recommendedName>
        <fullName evidence="10">GlsB/YeaQ/YmgE family stress response membrane protein</fullName>
    </recommendedName>
</protein>
<comment type="similarity">
    <text evidence="2">Belongs to the UPF0410 family.</text>
</comment>
<dbReference type="PANTHER" id="PTHR33884">
    <property type="entry name" value="UPF0410 PROTEIN YMGE"/>
    <property type="match status" value="1"/>
</dbReference>
<evidence type="ECO:0000313" key="8">
    <source>
        <dbReference type="EMBL" id="GHE29560.1"/>
    </source>
</evidence>
<name>A0A918YZP2_9GAMM</name>
<gene>
    <name evidence="8" type="ORF">GCM10007167_09120</name>
</gene>
<accession>A0A918YZP2</accession>
<evidence type="ECO:0000256" key="7">
    <source>
        <dbReference type="SAM" id="Phobius"/>
    </source>
</evidence>
<evidence type="ECO:0000313" key="9">
    <source>
        <dbReference type="Proteomes" id="UP000636453"/>
    </source>
</evidence>